<accession>A0AAN8XIR2</accession>
<dbReference type="GO" id="GO:0016491">
    <property type="term" value="F:oxidoreductase activity"/>
    <property type="evidence" value="ECO:0007669"/>
    <property type="project" value="InterPro"/>
</dbReference>
<proteinExistence type="inferred from homology"/>
<evidence type="ECO:0000256" key="1">
    <source>
        <dbReference type="ARBA" id="ARBA00006056"/>
    </source>
</evidence>
<gene>
    <name evidence="2" type="ORF">SK128_002031</name>
</gene>
<comment type="caution">
    <text evidence="2">The sequence shown here is derived from an EMBL/GenBank/DDBJ whole genome shotgun (WGS) entry which is preliminary data.</text>
</comment>
<evidence type="ECO:0000313" key="2">
    <source>
        <dbReference type="EMBL" id="KAK7081043.1"/>
    </source>
</evidence>
<dbReference type="PANTHER" id="PTHR11091:SF0">
    <property type="entry name" value="MALATE DEHYDROGENASE"/>
    <property type="match status" value="1"/>
</dbReference>
<sequence>MAVLLEGKNKFTAPDDLGTICEEKEVHRFIVESLVSDGVPKENAKQLADVLVEADKRGHFSHGLQRLGR</sequence>
<comment type="similarity">
    <text evidence="1">Belongs to the LDH2/MDH2 oxidoreductase family.</text>
</comment>
<dbReference type="InterPro" id="IPR036111">
    <property type="entry name" value="Mal/L-sulfo/L-lacto_DH-like_sf"/>
</dbReference>
<name>A0AAN8XIR2_HALRR</name>
<protein>
    <recommendedName>
        <fullName evidence="4">Malate dehydrogenase</fullName>
    </recommendedName>
</protein>
<evidence type="ECO:0000313" key="3">
    <source>
        <dbReference type="Proteomes" id="UP001381693"/>
    </source>
</evidence>
<dbReference type="EMBL" id="JAXCGZ010005717">
    <property type="protein sequence ID" value="KAK7081043.1"/>
    <property type="molecule type" value="Genomic_DNA"/>
</dbReference>
<dbReference type="AlphaFoldDB" id="A0AAN8XIR2"/>
<dbReference type="InterPro" id="IPR043144">
    <property type="entry name" value="Mal/L-sulf/L-lact_DH-like_ah"/>
</dbReference>
<dbReference type="Gene3D" id="1.10.1530.10">
    <property type="match status" value="1"/>
</dbReference>
<dbReference type="Proteomes" id="UP001381693">
    <property type="component" value="Unassembled WGS sequence"/>
</dbReference>
<organism evidence="2 3">
    <name type="scientific">Halocaridina rubra</name>
    <name type="common">Hawaiian red shrimp</name>
    <dbReference type="NCBI Taxonomy" id="373956"/>
    <lineage>
        <taxon>Eukaryota</taxon>
        <taxon>Metazoa</taxon>
        <taxon>Ecdysozoa</taxon>
        <taxon>Arthropoda</taxon>
        <taxon>Crustacea</taxon>
        <taxon>Multicrustacea</taxon>
        <taxon>Malacostraca</taxon>
        <taxon>Eumalacostraca</taxon>
        <taxon>Eucarida</taxon>
        <taxon>Decapoda</taxon>
        <taxon>Pleocyemata</taxon>
        <taxon>Caridea</taxon>
        <taxon>Atyoidea</taxon>
        <taxon>Atyidae</taxon>
        <taxon>Halocaridina</taxon>
    </lineage>
</organism>
<reference evidence="2 3" key="1">
    <citation type="submission" date="2023-11" db="EMBL/GenBank/DDBJ databases">
        <title>Halocaridina rubra genome assembly.</title>
        <authorList>
            <person name="Smith C."/>
        </authorList>
    </citation>
    <scope>NUCLEOTIDE SEQUENCE [LARGE SCALE GENOMIC DNA]</scope>
    <source>
        <strain evidence="2">EP-1</strain>
        <tissue evidence="2">Whole</tissue>
    </source>
</reference>
<dbReference type="SUPFAM" id="SSF89733">
    <property type="entry name" value="L-sulfolactate dehydrogenase-like"/>
    <property type="match status" value="1"/>
</dbReference>
<keyword evidence="3" id="KW-1185">Reference proteome</keyword>
<evidence type="ECO:0008006" key="4">
    <source>
        <dbReference type="Google" id="ProtNLM"/>
    </source>
</evidence>
<dbReference type="Pfam" id="PF02615">
    <property type="entry name" value="Ldh_2"/>
    <property type="match status" value="1"/>
</dbReference>
<dbReference type="InterPro" id="IPR003767">
    <property type="entry name" value="Malate/L-lactate_DH-like"/>
</dbReference>
<dbReference type="PANTHER" id="PTHR11091">
    <property type="entry name" value="OXIDOREDUCTASE-RELATED"/>
    <property type="match status" value="1"/>
</dbReference>